<name>A0A2P5FXE0_TREOI</name>
<dbReference type="OrthoDB" id="10452283at2759"/>
<protein>
    <submittedName>
        <fullName evidence="2">Uncharacterized protein</fullName>
    </submittedName>
</protein>
<feature type="region of interest" description="Disordered" evidence="1">
    <location>
        <begin position="23"/>
        <end position="72"/>
    </location>
</feature>
<gene>
    <name evidence="2" type="ORF">TorRG33x02_014330</name>
</gene>
<accession>A0A2P5FXE0</accession>
<comment type="caution">
    <text evidence="2">The sequence shown here is derived from an EMBL/GenBank/DDBJ whole genome shotgun (WGS) entry which is preliminary data.</text>
</comment>
<dbReference type="AlphaFoldDB" id="A0A2P5FXE0"/>
<evidence type="ECO:0000313" key="3">
    <source>
        <dbReference type="Proteomes" id="UP000237000"/>
    </source>
</evidence>
<sequence length="211" mass="21599">MRGSGDLDVMLILGGADQIESLHQQQPTHQEMDPVHGPLVGVEDVDPETQEDDVGEEEEEEEGRELGEAGGEEVLGVVGLEVEDLGADVHGDGGLGGAVGEEEAVLVGGGDGVGLAEGGGGRGRELPESEEPLDVAGLEDAELGVLLHLEEDLEQGLLREEEEPQARWLDVVGGVGSGLDGDVLDGDVDVAPVGEPELLEEDHGAGVGGDG</sequence>
<dbReference type="InParanoid" id="A0A2P5FXE0"/>
<evidence type="ECO:0000256" key="1">
    <source>
        <dbReference type="SAM" id="MobiDB-lite"/>
    </source>
</evidence>
<evidence type="ECO:0000313" key="2">
    <source>
        <dbReference type="EMBL" id="POO02449.1"/>
    </source>
</evidence>
<keyword evidence="3" id="KW-1185">Reference proteome</keyword>
<dbReference type="EMBL" id="JXTC01000004">
    <property type="protein sequence ID" value="POO02449.1"/>
    <property type="molecule type" value="Genomic_DNA"/>
</dbReference>
<proteinExistence type="predicted"/>
<organism evidence="2 3">
    <name type="scientific">Trema orientale</name>
    <name type="common">Charcoal tree</name>
    <name type="synonym">Celtis orientalis</name>
    <dbReference type="NCBI Taxonomy" id="63057"/>
    <lineage>
        <taxon>Eukaryota</taxon>
        <taxon>Viridiplantae</taxon>
        <taxon>Streptophyta</taxon>
        <taxon>Embryophyta</taxon>
        <taxon>Tracheophyta</taxon>
        <taxon>Spermatophyta</taxon>
        <taxon>Magnoliopsida</taxon>
        <taxon>eudicotyledons</taxon>
        <taxon>Gunneridae</taxon>
        <taxon>Pentapetalae</taxon>
        <taxon>rosids</taxon>
        <taxon>fabids</taxon>
        <taxon>Rosales</taxon>
        <taxon>Cannabaceae</taxon>
        <taxon>Trema</taxon>
    </lineage>
</organism>
<dbReference type="Proteomes" id="UP000237000">
    <property type="component" value="Unassembled WGS sequence"/>
</dbReference>
<feature type="compositionally biased region" description="Acidic residues" evidence="1">
    <location>
        <begin position="43"/>
        <end position="63"/>
    </location>
</feature>
<reference evidence="3" key="1">
    <citation type="submission" date="2016-06" db="EMBL/GenBank/DDBJ databases">
        <title>Parallel loss of symbiosis genes in relatives of nitrogen-fixing non-legume Parasponia.</title>
        <authorList>
            <person name="Van Velzen R."/>
            <person name="Holmer R."/>
            <person name="Bu F."/>
            <person name="Rutten L."/>
            <person name="Van Zeijl A."/>
            <person name="Liu W."/>
            <person name="Santuari L."/>
            <person name="Cao Q."/>
            <person name="Sharma T."/>
            <person name="Shen D."/>
            <person name="Roswanjaya Y."/>
            <person name="Wardhani T."/>
            <person name="Kalhor M.S."/>
            <person name="Jansen J."/>
            <person name="Van den Hoogen J."/>
            <person name="Gungor B."/>
            <person name="Hartog M."/>
            <person name="Hontelez J."/>
            <person name="Verver J."/>
            <person name="Yang W.-C."/>
            <person name="Schijlen E."/>
            <person name="Repin R."/>
            <person name="Schilthuizen M."/>
            <person name="Schranz E."/>
            <person name="Heidstra R."/>
            <person name="Miyata K."/>
            <person name="Fedorova E."/>
            <person name="Kohlen W."/>
            <person name="Bisseling T."/>
            <person name="Smit S."/>
            <person name="Geurts R."/>
        </authorList>
    </citation>
    <scope>NUCLEOTIDE SEQUENCE [LARGE SCALE GENOMIC DNA]</scope>
    <source>
        <strain evidence="3">cv. RG33-2</strain>
    </source>
</reference>